<keyword evidence="3" id="KW-1185">Reference proteome</keyword>
<dbReference type="AlphaFoldDB" id="A0AAW1M301"/>
<dbReference type="Pfam" id="PF13961">
    <property type="entry name" value="DUF4219"/>
    <property type="match status" value="1"/>
</dbReference>
<name>A0AAW1M301_POPJA</name>
<comment type="caution">
    <text evidence="2">The sequence shown here is derived from an EMBL/GenBank/DDBJ whole genome shotgun (WGS) entry which is preliminary data.</text>
</comment>
<dbReference type="Proteomes" id="UP001458880">
    <property type="component" value="Unassembled WGS sequence"/>
</dbReference>
<dbReference type="InterPro" id="IPR025314">
    <property type="entry name" value="DUF4219"/>
</dbReference>
<feature type="domain" description="DUF4219" evidence="1">
    <location>
        <begin position="12"/>
        <end position="33"/>
    </location>
</feature>
<dbReference type="Pfam" id="PF14223">
    <property type="entry name" value="Retrotran_gag_2"/>
    <property type="match status" value="1"/>
</dbReference>
<protein>
    <recommendedName>
        <fullName evidence="1">DUF4219 domain-containing protein</fullName>
    </recommendedName>
</protein>
<sequence>MSLEEKYKIPLFDGSNYNNWKYRMEILLEELELKEFIQTDVNEMIGAEENDSKKEVKEFIQTDVNEMIGAEENDSKKEDFLKRDRKCKSHIIMRIADSHLEYVKDQHTAFDMWNILSTTFTSNI</sequence>
<evidence type="ECO:0000313" key="3">
    <source>
        <dbReference type="Proteomes" id="UP001458880"/>
    </source>
</evidence>
<dbReference type="EMBL" id="JASPKY010000068">
    <property type="protein sequence ID" value="KAK9743562.1"/>
    <property type="molecule type" value="Genomic_DNA"/>
</dbReference>
<accession>A0AAW1M301</accession>
<gene>
    <name evidence="2" type="ORF">QE152_g8491</name>
</gene>
<evidence type="ECO:0000259" key="1">
    <source>
        <dbReference type="Pfam" id="PF13961"/>
    </source>
</evidence>
<reference evidence="2 3" key="1">
    <citation type="journal article" date="2024" name="BMC Genomics">
        <title>De novo assembly and annotation of Popillia japonica's genome with initial clues to its potential as an invasive pest.</title>
        <authorList>
            <person name="Cucini C."/>
            <person name="Boschi S."/>
            <person name="Funari R."/>
            <person name="Cardaioli E."/>
            <person name="Iannotti N."/>
            <person name="Marturano G."/>
            <person name="Paoli F."/>
            <person name="Bruttini M."/>
            <person name="Carapelli A."/>
            <person name="Frati F."/>
            <person name="Nardi F."/>
        </authorList>
    </citation>
    <scope>NUCLEOTIDE SEQUENCE [LARGE SCALE GENOMIC DNA]</scope>
    <source>
        <strain evidence="2">DMR45628</strain>
    </source>
</reference>
<proteinExistence type="predicted"/>
<organism evidence="2 3">
    <name type="scientific">Popillia japonica</name>
    <name type="common">Japanese beetle</name>
    <dbReference type="NCBI Taxonomy" id="7064"/>
    <lineage>
        <taxon>Eukaryota</taxon>
        <taxon>Metazoa</taxon>
        <taxon>Ecdysozoa</taxon>
        <taxon>Arthropoda</taxon>
        <taxon>Hexapoda</taxon>
        <taxon>Insecta</taxon>
        <taxon>Pterygota</taxon>
        <taxon>Neoptera</taxon>
        <taxon>Endopterygota</taxon>
        <taxon>Coleoptera</taxon>
        <taxon>Polyphaga</taxon>
        <taxon>Scarabaeiformia</taxon>
        <taxon>Scarabaeidae</taxon>
        <taxon>Rutelinae</taxon>
        <taxon>Popillia</taxon>
    </lineage>
</organism>
<evidence type="ECO:0000313" key="2">
    <source>
        <dbReference type="EMBL" id="KAK9743562.1"/>
    </source>
</evidence>